<organism evidence="5">
    <name type="scientific">Bifidobacterium fermentum</name>
    <dbReference type="NCBI Taxonomy" id="3059035"/>
    <lineage>
        <taxon>Bacteria</taxon>
        <taxon>Bacillati</taxon>
        <taxon>Actinomycetota</taxon>
        <taxon>Actinomycetes</taxon>
        <taxon>Bifidobacteriales</taxon>
        <taxon>Bifidobacteriaceae</taxon>
        <taxon>Bifidobacterium</taxon>
    </lineage>
</organism>
<dbReference type="CDD" id="cd05014">
    <property type="entry name" value="SIS_Kpsf"/>
    <property type="match status" value="1"/>
</dbReference>
<dbReference type="GO" id="GO:0097367">
    <property type="term" value="F:carbohydrate derivative binding"/>
    <property type="evidence" value="ECO:0007669"/>
    <property type="project" value="InterPro"/>
</dbReference>
<dbReference type="GO" id="GO:1901135">
    <property type="term" value="P:carbohydrate derivative metabolic process"/>
    <property type="evidence" value="ECO:0007669"/>
    <property type="project" value="InterPro"/>
</dbReference>
<dbReference type="GO" id="GO:0019146">
    <property type="term" value="F:arabinose-5-phosphate isomerase activity"/>
    <property type="evidence" value="ECO:0007669"/>
    <property type="project" value="UniProtKB-ARBA"/>
</dbReference>
<evidence type="ECO:0000259" key="4">
    <source>
        <dbReference type="PROSITE" id="PS51464"/>
    </source>
</evidence>
<evidence type="ECO:0000313" key="5">
    <source>
        <dbReference type="EMBL" id="XDS46450.1"/>
    </source>
</evidence>
<dbReference type="Gene3D" id="3.40.50.10490">
    <property type="entry name" value="Glucose-6-phosphate isomerase like protein, domain 1"/>
    <property type="match status" value="1"/>
</dbReference>
<dbReference type="FunFam" id="3.40.50.10490:FF:000011">
    <property type="entry name" value="Arabinose 5-phosphate isomerase"/>
    <property type="match status" value="1"/>
</dbReference>
<reference evidence="5" key="1">
    <citation type="submission" date="2023-07" db="EMBL/GenBank/DDBJ databases">
        <title>Bifidobacterium aquikefiriaerophilum sp. nov. and Bifidobacterium eccum sp. nov., isolated from water kefir.</title>
        <authorList>
            <person name="Breselge S."/>
            <person name="Bellassi P."/>
            <person name="Barcenilla C."/>
            <person name="Alvarez-Ordonez A."/>
            <person name="Morelli L."/>
            <person name="Cotter P.D."/>
        </authorList>
    </citation>
    <scope>NUCLEOTIDE SEQUENCE</scope>
    <source>
        <strain evidence="7">WK012_4_13</strain>
        <strain evidence="6">WK013_4_14</strain>
        <strain evidence="5">WK048_4_13</strain>
    </source>
</reference>
<evidence type="ECO:0000256" key="2">
    <source>
        <dbReference type="ARBA" id="ARBA00022737"/>
    </source>
</evidence>
<name>A0AB39UBT2_9BIFI</name>
<dbReference type="AlphaFoldDB" id="A0AB39UBT2"/>
<proteinExistence type="inferred from homology"/>
<evidence type="ECO:0000256" key="1">
    <source>
        <dbReference type="ARBA" id="ARBA00008165"/>
    </source>
</evidence>
<keyword evidence="2" id="KW-0677">Repeat</keyword>
<keyword evidence="3" id="KW-0129">CBS domain</keyword>
<dbReference type="InterPro" id="IPR035474">
    <property type="entry name" value="SIS_Kpsf"/>
</dbReference>
<comment type="similarity">
    <text evidence="1">Belongs to the SIS family. GutQ/KpsF subfamily.</text>
</comment>
<dbReference type="InterPro" id="IPR050986">
    <property type="entry name" value="GutQ/KpsF_isomerases"/>
</dbReference>
<evidence type="ECO:0000256" key="3">
    <source>
        <dbReference type="ARBA" id="ARBA00023122"/>
    </source>
</evidence>
<dbReference type="PANTHER" id="PTHR42745:SF1">
    <property type="entry name" value="ARABINOSE 5-PHOSPHATE ISOMERASE KDSD"/>
    <property type="match status" value="1"/>
</dbReference>
<dbReference type="EMBL" id="CP129675">
    <property type="protein sequence ID" value="XDS46450.1"/>
    <property type="molecule type" value="Genomic_DNA"/>
</dbReference>
<dbReference type="Pfam" id="PF01380">
    <property type="entry name" value="SIS"/>
    <property type="match status" value="1"/>
</dbReference>
<dbReference type="InterPro" id="IPR046348">
    <property type="entry name" value="SIS_dom_sf"/>
</dbReference>
<dbReference type="KEGG" id="bfk:QN062_06180"/>
<dbReference type="InterPro" id="IPR001347">
    <property type="entry name" value="SIS_dom"/>
</dbReference>
<sequence length="209" mass="21976">MEDNRNEPNVTELVNDVFDKEIDALRSIQHDVNSSYQDAIDLLLACKGKVVFTGVGKSGHIGEKLAATFASVGIPSFFMHSTEAVHGDLGMVSESDVVIAISNSGETQEVLRVLPSLKAKKVKIVSMTGNNDSSLARAADVSLVIHVDSEADKFNLAPSCSSTGVLVAGDAIGLTLSRLIGFTEEGFGLNHPGGALGKKLVAQGILKEL</sequence>
<accession>A0AB39UBT2</accession>
<gene>
    <name evidence="7" type="ORF">QN062_06180</name>
    <name evidence="6" type="ORF">QN216_00375</name>
    <name evidence="5" type="ORF">QN217_10070</name>
</gene>
<dbReference type="PROSITE" id="PS51464">
    <property type="entry name" value="SIS"/>
    <property type="match status" value="1"/>
</dbReference>
<dbReference type="EMBL" id="CP129682">
    <property type="protein sequence ID" value="XDS48769.1"/>
    <property type="molecule type" value="Genomic_DNA"/>
</dbReference>
<feature type="domain" description="SIS" evidence="4">
    <location>
        <begin position="39"/>
        <end position="182"/>
    </location>
</feature>
<dbReference type="EMBL" id="CP129683">
    <property type="protein sequence ID" value="XDS49996.1"/>
    <property type="molecule type" value="Genomic_DNA"/>
</dbReference>
<evidence type="ECO:0000313" key="6">
    <source>
        <dbReference type="EMBL" id="XDS48769.1"/>
    </source>
</evidence>
<evidence type="ECO:0000313" key="7">
    <source>
        <dbReference type="EMBL" id="XDS49996.1"/>
    </source>
</evidence>
<dbReference type="PANTHER" id="PTHR42745">
    <property type="match status" value="1"/>
</dbReference>
<dbReference type="RefSeq" id="WP_369340968.1">
    <property type="nucleotide sequence ID" value="NZ_CP129675.1"/>
</dbReference>
<protein>
    <submittedName>
        <fullName evidence="5">SIS domain-containing protein</fullName>
    </submittedName>
</protein>
<dbReference type="SUPFAM" id="SSF53697">
    <property type="entry name" value="SIS domain"/>
    <property type="match status" value="1"/>
</dbReference>